<sequence>MLESEVGSNYEKEFHFFLQSMKGESRMSPRSCYGVNSDAIRESSRGCIAALDGSSGRHHLKVSVNKSAMKSFTPGDVHTESHEHVTYSRSAADFGHSRRLGHRVVEQHREIIRRFKEGEASEREWKSRSATIFVDTNKGSRALHASVRLQSCDNECFALRVILHCTIFIMRLQLFLYVMMFTLTSGSLRGDGWMRPMEKDVNPSRHLQYFLKLLSNYGYMDQAKKDIPVCSLINNLSIQDCWKCEPSPEELNECDEALLTRGRTCGILQSRFVERGYHCIVEILNCFPKSGASHQAGFIVARGRLVDPLNSNDTSMRYFPLNSPVGTRDVIITCTLDGIWEAVSSNGDRLEVGQIQCITSGYQAMNYISPYISEIYSRR</sequence>
<reference evidence="2" key="1">
    <citation type="submission" date="2022-11" db="UniProtKB">
        <authorList>
            <consortium name="WormBaseParasite"/>
        </authorList>
    </citation>
    <scope>IDENTIFICATION</scope>
</reference>
<proteinExistence type="predicted"/>
<organism evidence="1 2">
    <name type="scientific">Setaria digitata</name>
    <dbReference type="NCBI Taxonomy" id="48799"/>
    <lineage>
        <taxon>Eukaryota</taxon>
        <taxon>Metazoa</taxon>
        <taxon>Ecdysozoa</taxon>
        <taxon>Nematoda</taxon>
        <taxon>Chromadorea</taxon>
        <taxon>Rhabditida</taxon>
        <taxon>Spirurina</taxon>
        <taxon>Spiruromorpha</taxon>
        <taxon>Filarioidea</taxon>
        <taxon>Setariidae</taxon>
        <taxon>Setaria</taxon>
    </lineage>
</organism>
<dbReference type="AlphaFoldDB" id="A0A915Q419"/>
<name>A0A915Q419_9BILA</name>
<dbReference type="Proteomes" id="UP000887581">
    <property type="component" value="Unplaced"/>
</dbReference>
<dbReference type="WBParaSite" id="sdigi.contig7.g898.t1">
    <property type="protein sequence ID" value="sdigi.contig7.g898.t1"/>
    <property type="gene ID" value="sdigi.contig7.g898"/>
</dbReference>
<accession>A0A915Q419</accession>
<keyword evidence="1" id="KW-1185">Reference proteome</keyword>
<protein>
    <submittedName>
        <fullName evidence="2">Uncharacterized protein</fullName>
    </submittedName>
</protein>
<evidence type="ECO:0000313" key="2">
    <source>
        <dbReference type="WBParaSite" id="sdigi.contig7.g898.t1"/>
    </source>
</evidence>
<evidence type="ECO:0000313" key="1">
    <source>
        <dbReference type="Proteomes" id="UP000887581"/>
    </source>
</evidence>